<gene>
    <name evidence="2" type="ORF">FYC62_15015</name>
</gene>
<organism evidence="2 3">
    <name type="scientific">Pedobacter aquae</name>
    <dbReference type="NCBI Taxonomy" id="2605747"/>
    <lineage>
        <taxon>Bacteria</taxon>
        <taxon>Pseudomonadati</taxon>
        <taxon>Bacteroidota</taxon>
        <taxon>Sphingobacteriia</taxon>
        <taxon>Sphingobacteriales</taxon>
        <taxon>Sphingobacteriaceae</taxon>
        <taxon>Pedobacter</taxon>
    </lineage>
</organism>
<accession>A0A5C0VJB9</accession>
<name>A0A5C0VJB9_9SPHI</name>
<keyword evidence="3" id="KW-1185">Reference proteome</keyword>
<dbReference type="KEGG" id="pej:FYC62_15015"/>
<dbReference type="Proteomes" id="UP000323653">
    <property type="component" value="Chromosome"/>
</dbReference>
<evidence type="ECO:0000313" key="3">
    <source>
        <dbReference type="Proteomes" id="UP000323653"/>
    </source>
</evidence>
<proteinExistence type="predicted"/>
<dbReference type="RefSeq" id="WP_149075519.1">
    <property type="nucleotide sequence ID" value="NZ_CP043329.1"/>
</dbReference>
<reference evidence="2 3" key="1">
    <citation type="submission" date="2019-08" db="EMBL/GenBank/DDBJ databases">
        <title>Pedobacter sp. nov., isolated from Han river, South Korea.</title>
        <authorList>
            <person name="Lee D.-H."/>
            <person name="Kim Y.-S."/>
            <person name="Hwang E.-M."/>
            <person name="Le Tran T.C."/>
            <person name="Cha C.-J."/>
        </authorList>
    </citation>
    <scope>NUCLEOTIDE SEQUENCE [LARGE SCALE GENOMIC DNA]</scope>
    <source>
        <strain evidence="2 3">CJ43</strain>
    </source>
</reference>
<dbReference type="Pfam" id="PF18962">
    <property type="entry name" value="Por_Secre_tail"/>
    <property type="match status" value="1"/>
</dbReference>
<feature type="domain" description="Secretion system C-terminal sorting" evidence="1">
    <location>
        <begin position="9"/>
        <end position="60"/>
    </location>
</feature>
<dbReference type="AlphaFoldDB" id="A0A5C0VJB9"/>
<sequence length="62" mass="7048">MNFEKDFYTTAKLIDLQGKILQKRNISIADTQLTFDLKSLDAGNYLIQLEGKGTNVQKVVKE</sequence>
<dbReference type="InterPro" id="IPR026444">
    <property type="entry name" value="Secre_tail"/>
</dbReference>
<dbReference type="NCBIfam" id="TIGR04183">
    <property type="entry name" value="Por_Secre_tail"/>
    <property type="match status" value="1"/>
</dbReference>
<dbReference type="EMBL" id="CP043329">
    <property type="protein sequence ID" value="QEK52828.1"/>
    <property type="molecule type" value="Genomic_DNA"/>
</dbReference>
<evidence type="ECO:0000313" key="2">
    <source>
        <dbReference type="EMBL" id="QEK52828.1"/>
    </source>
</evidence>
<evidence type="ECO:0000259" key="1">
    <source>
        <dbReference type="Pfam" id="PF18962"/>
    </source>
</evidence>
<protein>
    <submittedName>
        <fullName evidence="2">T9SS type A sorting domain-containing protein</fullName>
    </submittedName>
</protein>